<organism evidence="6 7">
    <name type="scientific">Robbsia andropogonis</name>
    <dbReference type="NCBI Taxonomy" id="28092"/>
    <lineage>
        <taxon>Bacteria</taxon>
        <taxon>Pseudomonadati</taxon>
        <taxon>Pseudomonadota</taxon>
        <taxon>Betaproteobacteria</taxon>
        <taxon>Burkholderiales</taxon>
        <taxon>Burkholderiaceae</taxon>
        <taxon>Robbsia</taxon>
    </lineage>
</organism>
<gene>
    <name evidence="6" type="ORF">WM40_04715</name>
</gene>
<dbReference type="GO" id="GO:0003677">
    <property type="term" value="F:DNA binding"/>
    <property type="evidence" value="ECO:0007669"/>
    <property type="project" value="UniProtKB-KW"/>
</dbReference>
<comment type="caution">
    <text evidence="6">The sequence shown here is derived from an EMBL/GenBank/DDBJ whole genome shotgun (WGS) entry which is preliminary data.</text>
</comment>
<accession>A0A0F5K3N3</accession>
<feature type="domain" description="HTH lysR-type" evidence="5">
    <location>
        <begin position="4"/>
        <end position="61"/>
    </location>
</feature>
<dbReference type="Gene3D" id="3.40.190.10">
    <property type="entry name" value="Periplasmic binding protein-like II"/>
    <property type="match status" value="2"/>
</dbReference>
<evidence type="ECO:0000313" key="7">
    <source>
        <dbReference type="Proteomes" id="UP000033618"/>
    </source>
</evidence>
<dbReference type="PANTHER" id="PTHR30579">
    <property type="entry name" value="TRANSCRIPTIONAL REGULATOR"/>
    <property type="match status" value="1"/>
</dbReference>
<dbReference type="Pfam" id="PF00126">
    <property type="entry name" value="HTH_1"/>
    <property type="match status" value="1"/>
</dbReference>
<dbReference type="PANTHER" id="PTHR30579:SF7">
    <property type="entry name" value="HTH-TYPE TRANSCRIPTIONAL REGULATOR LRHA-RELATED"/>
    <property type="match status" value="1"/>
</dbReference>
<dbReference type="Gene3D" id="1.10.10.10">
    <property type="entry name" value="Winged helix-like DNA-binding domain superfamily/Winged helix DNA-binding domain"/>
    <property type="match status" value="1"/>
</dbReference>
<reference evidence="6 7" key="1">
    <citation type="submission" date="2015-03" db="EMBL/GenBank/DDBJ databases">
        <title>Draft Genome Sequence of Burkholderia andropogonis type strain ICMP2807, isolated from Sorghum bicolor.</title>
        <authorList>
            <person name="Lopes-Santos L."/>
            <person name="Castro D.B."/>
            <person name="Ottoboni L.M."/>
            <person name="Park D."/>
            <person name="Weirc B.S."/>
            <person name="Destefano S.A."/>
        </authorList>
    </citation>
    <scope>NUCLEOTIDE SEQUENCE [LARGE SCALE GENOMIC DNA]</scope>
    <source>
        <strain evidence="6 7">ICMP2807</strain>
    </source>
</reference>
<evidence type="ECO:0000256" key="4">
    <source>
        <dbReference type="ARBA" id="ARBA00023163"/>
    </source>
</evidence>
<evidence type="ECO:0000259" key="5">
    <source>
        <dbReference type="PROSITE" id="PS50931"/>
    </source>
</evidence>
<keyword evidence="4" id="KW-0804">Transcription</keyword>
<dbReference type="InterPro" id="IPR005119">
    <property type="entry name" value="LysR_subst-bd"/>
</dbReference>
<name>A0A0F5K3N3_9BURK</name>
<evidence type="ECO:0000256" key="1">
    <source>
        <dbReference type="ARBA" id="ARBA00009437"/>
    </source>
</evidence>
<dbReference type="RefSeq" id="WP_024903573.1">
    <property type="nucleotide sequence ID" value="NZ_CADFGU010000005.1"/>
</dbReference>
<protein>
    <recommendedName>
        <fullName evidence="5">HTH lysR-type domain-containing protein</fullName>
    </recommendedName>
</protein>
<dbReference type="EMBL" id="LAQU01000003">
    <property type="protein sequence ID" value="KKB64698.1"/>
    <property type="molecule type" value="Genomic_DNA"/>
</dbReference>
<dbReference type="SUPFAM" id="SSF46785">
    <property type="entry name" value="Winged helix' DNA-binding domain"/>
    <property type="match status" value="1"/>
</dbReference>
<dbReference type="InterPro" id="IPR050176">
    <property type="entry name" value="LTTR"/>
</dbReference>
<dbReference type="InterPro" id="IPR000847">
    <property type="entry name" value="LysR_HTH_N"/>
</dbReference>
<dbReference type="STRING" id="28092.WM40_04715"/>
<keyword evidence="7" id="KW-1185">Reference proteome</keyword>
<keyword evidence="3" id="KW-0238">DNA-binding</keyword>
<comment type="similarity">
    <text evidence="1">Belongs to the LysR transcriptional regulatory family.</text>
</comment>
<dbReference type="Proteomes" id="UP000033618">
    <property type="component" value="Unassembled WGS sequence"/>
</dbReference>
<dbReference type="InterPro" id="IPR036388">
    <property type="entry name" value="WH-like_DNA-bd_sf"/>
</dbReference>
<evidence type="ECO:0000256" key="3">
    <source>
        <dbReference type="ARBA" id="ARBA00023125"/>
    </source>
</evidence>
<evidence type="ECO:0000256" key="2">
    <source>
        <dbReference type="ARBA" id="ARBA00023015"/>
    </source>
</evidence>
<dbReference type="Pfam" id="PF03466">
    <property type="entry name" value="LysR_substrate"/>
    <property type="match status" value="1"/>
</dbReference>
<proteinExistence type="inferred from homology"/>
<dbReference type="AlphaFoldDB" id="A0A0F5K3N3"/>
<dbReference type="PATRIC" id="fig|28092.6.peg.1116"/>
<sequence length="290" mass="32069">MRHLDTDALATFIAVHDLGGFTVAANHLFKTQAAVSLTIRRFEERLGQTLIDRTQRGIVLTKAGETLLTYARRIRKLEDEALRALHNHHVSVPVRVGMPDDYLERFSNQVIRRFGGVSVFPRVEIVCDFSTTLETLLAEGALDLAIVTRDEKHTIGDFLFSEPRHWCCANGYFPERQKTIPLALFTEQCRARPLILRDLDAAQVPWHISYTASHLPGVLSAVRLGGALTALPASAVPKDFRVLGADDGLPVLSDIEMALVHARSERADHVGVQEVAAFIHQVAPIVMASA</sequence>
<dbReference type="PROSITE" id="PS50931">
    <property type="entry name" value="HTH_LYSR"/>
    <property type="match status" value="1"/>
</dbReference>
<dbReference type="GO" id="GO:0003700">
    <property type="term" value="F:DNA-binding transcription factor activity"/>
    <property type="evidence" value="ECO:0007669"/>
    <property type="project" value="InterPro"/>
</dbReference>
<dbReference type="SUPFAM" id="SSF53850">
    <property type="entry name" value="Periplasmic binding protein-like II"/>
    <property type="match status" value="1"/>
</dbReference>
<evidence type="ECO:0000313" key="6">
    <source>
        <dbReference type="EMBL" id="KKB64698.1"/>
    </source>
</evidence>
<dbReference type="InterPro" id="IPR036390">
    <property type="entry name" value="WH_DNA-bd_sf"/>
</dbReference>
<keyword evidence="2" id="KW-0805">Transcription regulation</keyword>